<dbReference type="AlphaFoldDB" id="A0A1G2PHV5"/>
<accession>A0A1G2PHV5</accession>
<feature type="transmembrane region" description="Helical" evidence="2">
    <location>
        <begin position="43"/>
        <end position="65"/>
    </location>
</feature>
<reference evidence="3 4" key="1">
    <citation type="journal article" date="2016" name="Nat. Commun.">
        <title>Thousands of microbial genomes shed light on interconnected biogeochemical processes in an aquifer system.</title>
        <authorList>
            <person name="Anantharaman K."/>
            <person name="Brown C.T."/>
            <person name="Hug L.A."/>
            <person name="Sharon I."/>
            <person name="Castelle C.J."/>
            <person name="Probst A.J."/>
            <person name="Thomas B.C."/>
            <person name="Singh A."/>
            <person name="Wilkins M.J."/>
            <person name="Karaoz U."/>
            <person name="Brodie E.L."/>
            <person name="Williams K.H."/>
            <person name="Hubbard S.S."/>
            <person name="Banfield J.F."/>
        </authorList>
    </citation>
    <scope>NUCLEOTIDE SEQUENCE [LARGE SCALE GENOMIC DNA]</scope>
</reference>
<keyword evidence="2" id="KW-0812">Transmembrane</keyword>
<dbReference type="STRING" id="1802362.A2806_02310"/>
<gene>
    <name evidence="3" type="ORF">A2806_02310</name>
</gene>
<keyword evidence="2" id="KW-1133">Transmembrane helix</keyword>
<dbReference type="Gene3D" id="2.50.20.20">
    <property type="match status" value="1"/>
</dbReference>
<evidence type="ECO:0000256" key="2">
    <source>
        <dbReference type="SAM" id="Phobius"/>
    </source>
</evidence>
<feature type="compositionally biased region" description="Pro residues" evidence="1">
    <location>
        <begin position="1"/>
        <end position="15"/>
    </location>
</feature>
<sequence>MQTLPPTVPPPPSAEQPPSIGSFESFGASTSGSRKQIFSTPTLLKFAVVLLALLLLGGGGLYAYFSLIRPPADVLERVITNFSKLETYHFDLTLSGNVNESTSSAIPLFRFMASALPLGRSFNPTAAQFSEGIPFEEQPEREQFNLPDSETTMVPAFAGALTFQIGGDVRTTKGNEAIAIVPSIEFGDATAKLNAGGQLRVFAPSKKLFVKIDRLEGLGELFELPPDIQGQWLVADESTLEQMGIDLEELTKKLEQQEEQPTSEDQELEQDLERAFANSFTLTYEGTQELNGQSAFHYKTAFDFAAFKTEILTLREKYKNRLDEPTLSFLKDLTPESLDEFGRVLKRMEGEAWILKQKLLPLKATFVIELADDNLGQTAALNLELSFSKFDEEIVIEEPQGARNLMDLMGPLTGSQNLDAPMPFGEASEKDRQRSRDLTYAMVALLLYQNTSGSFPSTQNELNRGLPCAELALTECPQDPTGPPAFYGYRSDGETFELTAILDDPECDLGGAVREDALCVFRVKGP</sequence>
<evidence type="ECO:0000256" key="1">
    <source>
        <dbReference type="SAM" id="MobiDB-lite"/>
    </source>
</evidence>
<evidence type="ECO:0000313" key="3">
    <source>
        <dbReference type="EMBL" id="OHA47853.1"/>
    </source>
</evidence>
<feature type="region of interest" description="Disordered" evidence="1">
    <location>
        <begin position="1"/>
        <end position="27"/>
    </location>
</feature>
<proteinExistence type="predicted"/>
<keyword evidence="2" id="KW-0472">Membrane</keyword>
<protein>
    <recommendedName>
        <fullName evidence="5">Type II secretion system protein GspG C-terminal domain-containing protein</fullName>
    </recommendedName>
</protein>
<dbReference type="EMBL" id="MHSS01000013">
    <property type="protein sequence ID" value="OHA47853.1"/>
    <property type="molecule type" value="Genomic_DNA"/>
</dbReference>
<comment type="caution">
    <text evidence="3">The sequence shown here is derived from an EMBL/GenBank/DDBJ whole genome shotgun (WGS) entry which is preliminary data.</text>
</comment>
<evidence type="ECO:0008006" key="5">
    <source>
        <dbReference type="Google" id="ProtNLM"/>
    </source>
</evidence>
<name>A0A1G2PHV5_9BACT</name>
<organism evidence="3 4">
    <name type="scientific">Candidatus Terrybacteria bacterium RIFCSPHIGHO2_01_FULL_48_17</name>
    <dbReference type="NCBI Taxonomy" id="1802362"/>
    <lineage>
        <taxon>Bacteria</taxon>
        <taxon>Candidatus Terryibacteriota</taxon>
    </lineage>
</organism>
<evidence type="ECO:0000313" key="4">
    <source>
        <dbReference type="Proteomes" id="UP000177629"/>
    </source>
</evidence>
<dbReference type="Proteomes" id="UP000177629">
    <property type="component" value="Unassembled WGS sequence"/>
</dbReference>